<reference evidence="1" key="1">
    <citation type="journal article" date="2016" name="Proc. Natl. Acad. Sci. U.S.A.">
        <title>Lipid metabolic changes in an early divergent fungus govern the establishment of a mutualistic symbiosis with endobacteria.</title>
        <authorList>
            <person name="Lastovetsky O.A."/>
            <person name="Gaspar M.L."/>
            <person name="Mondo S.J."/>
            <person name="LaButti K.M."/>
            <person name="Sandor L."/>
            <person name="Grigoriev I.V."/>
            <person name="Henry S.A."/>
            <person name="Pawlowska T.E."/>
        </authorList>
    </citation>
    <scope>NUCLEOTIDE SEQUENCE [LARGE SCALE GENOMIC DNA]</scope>
    <source>
        <strain evidence="1">ATCC 52814</strain>
    </source>
</reference>
<name>A0A1X0QM26_RHIZD</name>
<gene>
    <name evidence="1" type="ORF">BCV72DRAFT_218468</name>
</gene>
<proteinExistence type="predicted"/>
<protein>
    <submittedName>
        <fullName evidence="1">Uncharacterized protein</fullName>
    </submittedName>
</protein>
<organism evidence="1">
    <name type="scientific">Rhizopus microsporus var. microsporus</name>
    <dbReference type="NCBI Taxonomy" id="86635"/>
    <lineage>
        <taxon>Eukaryota</taxon>
        <taxon>Fungi</taxon>
        <taxon>Fungi incertae sedis</taxon>
        <taxon>Mucoromycota</taxon>
        <taxon>Mucoromycotina</taxon>
        <taxon>Mucoromycetes</taxon>
        <taxon>Mucorales</taxon>
        <taxon>Mucorineae</taxon>
        <taxon>Rhizopodaceae</taxon>
        <taxon>Rhizopus</taxon>
    </lineage>
</organism>
<sequence>LVYTGSIFANYYFLKLFENGEELPVTTPNLFYNIFSTFVGQEKHAFDKKASFYFCGDTVSVKQRKSLAKHIFQQKINPKFAWSFTVDRIERHETILNSFLTFWSTYDASNDTDVPSEANLYTKPQCYMKWLHSIQKEMKQKNYVHRKLQELPFVKKLSTSKYRSLKGNTLTAIDSNKSLKIASKLKDIDKMDAATVQTFIKTVQARIQDKTFIPLRHTDHRESRIFFFSCTRLMLKRSEDLFSNLKT</sequence>
<evidence type="ECO:0000313" key="1">
    <source>
        <dbReference type="EMBL" id="ORE00806.1"/>
    </source>
</evidence>
<dbReference type="EMBL" id="KV922268">
    <property type="protein sequence ID" value="ORE00806.1"/>
    <property type="molecule type" value="Genomic_DNA"/>
</dbReference>
<accession>A0A1X0QM26</accession>
<dbReference type="VEuPathDB" id="FungiDB:BCV72DRAFT_218468"/>
<feature type="non-terminal residue" evidence="1">
    <location>
        <position position="1"/>
    </location>
</feature>
<dbReference type="AlphaFoldDB" id="A0A1X0QM26"/>
<dbReference type="Proteomes" id="UP000242414">
    <property type="component" value="Unassembled WGS sequence"/>
</dbReference>